<sequence length="176" mass="19990">MFHVLLFSVLFVFPIPSTSEHCDQSILLSLFKCSDIASNLTIQLQKLKDMPPASQMGIYVDMCESYLFCLEKIECPDAQKHLQPREKAVTSMCNGMKFMAGPFGKCVEKLRSNSPSLKKYPCARHLVNKVGRPGNCEMYQKENECTQNLVKDQCGIEALDELETHKSYILSQMHCK</sequence>
<dbReference type="EMBL" id="WUAV01000001">
    <property type="protein sequence ID" value="KAF1769109.1"/>
    <property type="molecule type" value="Genomic_DNA"/>
</dbReference>
<keyword evidence="1" id="KW-0732">Signal</keyword>
<evidence type="ECO:0000256" key="1">
    <source>
        <dbReference type="SAM" id="SignalP"/>
    </source>
</evidence>
<gene>
    <name evidence="3" type="ORF">GCK72_000922</name>
</gene>
<dbReference type="PIRSF" id="PIRSF015697">
    <property type="entry name" value="UCP015697"/>
    <property type="match status" value="1"/>
</dbReference>
<reference evidence="3 4" key="1">
    <citation type="submission" date="2019-12" db="EMBL/GenBank/DDBJ databases">
        <title>Chromosome-level assembly of the Caenorhabditis remanei genome.</title>
        <authorList>
            <person name="Teterina A.A."/>
            <person name="Willis J.H."/>
            <person name="Phillips P.C."/>
        </authorList>
    </citation>
    <scope>NUCLEOTIDE SEQUENCE [LARGE SCALE GENOMIC DNA]</scope>
    <source>
        <strain evidence="3 4">PX506</strain>
        <tissue evidence="3">Whole organism</tissue>
    </source>
</reference>
<dbReference type="KEGG" id="crq:GCK72_000922"/>
<organism evidence="3 4">
    <name type="scientific">Caenorhabditis remanei</name>
    <name type="common">Caenorhabditis vulgaris</name>
    <dbReference type="NCBI Taxonomy" id="31234"/>
    <lineage>
        <taxon>Eukaryota</taxon>
        <taxon>Metazoa</taxon>
        <taxon>Ecdysozoa</taxon>
        <taxon>Nematoda</taxon>
        <taxon>Chromadorea</taxon>
        <taxon>Rhabditida</taxon>
        <taxon>Rhabditina</taxon>
        <taxon>Rhabditomorpha</taxon>
        <taxon>Rhabditoidea</taxon>
        <taxon>Rhabditidae</taxon>
        <taxon>Peloderinae</taxon>
        <taxon>Caenorhabditis</taxon>
    </lineage>
</organism>
<proteinExistence type="predicted"/>
<dbReference type="PANTHER" id="PTHR31897">
    <property type="entry name" value="PROTEIN CBG17011-RELATED"/>
    <property type="match status" value="1"/>
</dbReference>
<name>A0A6A5HN78_CAERE</name>
<dbReference type="PANTHER" id="PTHR31897:SF3">
    <property type="entry name" value="DUF19 DOMAIN-CONTAINING PROTEIN"/>
    <property type="match status" value="1"/>
</dbReference>
<dbReference type="RefSeq" id="XP_003098807.2">
    <property type="nucleotide sequence ID" value="XM_003098759.2"/>
</dbReference>
<protein>
    <recommendedName>
        <fullName evidence="2">T20D4.11-like domain-containing protein</fullName>
    </recommendedName>
</protein>
<accession>A0A6A5HN78</accession>
<dbReference type="CTD" id="9816393"/>
<evidence type="ECO:0000313" key="3">
    <source>
        <dbReference type="EMBL" id="KAF1769109.1"/>
    </source>
</evidence>
<feature type="domain" description="T20D4.11-like" evidence="2">
    <location>
        <begin position="22"/>
        <end position="176"/>
    </location>
</feature>
<feature type="chain" id="PRO_5025641733" description="T20D4.11-like domain-containing protein" evidence="1">
    <location>
        <begin position="20"/>
        <end position="176"/>
    </location>
</feature>
<dbReference type="Proteomes" id="UP000483820">
    <property type="component" value="Chromosome I"/>
</dbReference>
<dbReference type="AlphaFoldDB" id="A0A6A5HN78"/>
<dbReference type="Pfam" id="PF01579">
    <property type="entry name" value="DUF19"/>
    <property type="match status" value="1"/>
</dbReference>
<comment type="caution">
    <text evidence="3">The sequence shown here is derived from an EMBL/GenBank/DDBJ whole genome shotgun (WGS) entry which is preliminary data.</text>
</comment>
<dbReference type="GeneID" id="9816393"/>
<evidence type="ECO:0000313" key="4">
    <source>
        <dbReference type="Proteomes" id="UP000483820"/>
    </source>
</evidence>
<dbReference type="InterPro" id="IPR002542">
    <property type="entry name" value="T20D4.11-like_dom"/>
</dbReference>
<feature type="signal peptide" evidence="1">
    <location>
        <begin position="1"/>
        <end position="19"/>
    </location>
</feature>
<evidence type="ECO:0000259" key="2">
    <source>
        <dbReference type="Pfam" id="PF01579"/>
    </source>
</evidence>
<dbReference type="InterPro" id="IPR016638">
    <property type="entry name" value="UPF0376"/>
</dbReference>